<feature type="region of interest" description="Disordered" evidence="1">
    <location>
        <begin position="24"/>
        <end position="43"/>
    </location>
</feature>
<sequence length="123" mass="13809">MAAKCPKYPFVIYHPLDPFSLLSTPSPPPPLSSPSFLDYQNPRPRGNILYDSANGTSRSLACRLSDHLRSVGLAFDLIDRRYSDMKLPNTHFAAQSHSFGCLVFKRMDELPDCGSRQPSVRPR</sequence>
<dbReference type="EMBL" id="CP097504">
    <property type="protein sequence ID" value="URD85590.1"/>
    <property type="molecule type" value="Genomic_DNA"/>
</dbReference>
<dbReference type="Proteomes" id="UP001055439">
    <property type="component" value="Chromosome 2"/>
</dbReference>
<name>A0A9E7JM09_9LILI</name>
<organism evidence="2 3">
    <name type="scientific">Musa troglodytarum</name>
    <name type="common">fe'i banana</name>
    <dbReference type="NCBI Taxonomy" id="320322"/>
    <lineage>
        <taxon>Eukaryota</taxon>
        <taxon>Viridiplantae</taxon>
        <taxon>Streptophyta</taxon>
        <taxon>Embryophyta</taxon>
        <taxon>Tracheophyta</taxon>
        <taxon>Spermatophyta</taxon>
        <taxon>Magnoliopsida</taxon>
        <taxon>Liliopsida</taxon>
        <taxon>Zingiberales</taxon>
        <taxon>Musaceae</taxon>
        <taxon>Musa</taxon>
    </lineage>
</organism>
<keyword evidence="3" id="KW-1185">Reference proteome</keyword>
<gene>
    <name evidence="2" type="ORF">MUK42_02764</name>
</gene>
<evidence type="ECO:0000256" key="1">
    <source>
        <dbReference type="SAM" id="MobiDB-lite"/>
    </source>
</evidence>
<proteinExistence type="predicted"/>
<evidence type="ECO:0000313" key="2">
    <source>
        <dbReference type="EMBL" id="URD85589.1"/>
    </source>
</evidence>
<dbReference type="EMBL" id="CP097504">
    <property type="protein sequence ID" value="URD85589.1"/>
    <property type="molecule type" value="Genomic_DNA"/>
</dbReference>
<evidence type="ECO:0000313" key="3">
    <source>
        <dbReference type="Proteomes" id="UP001055439"/>
    </source>
</evidence>
<reference evidence="2" key="1">
    <citation type="submission" date="2022-05" db="EMBL/GenBank/DDBJ databases">
        <title>The Musa troglodytarum L. genome provides insights into the mechanism of non-climacteric behaviour and enrichment of carotenoids.</title>
        <authorList>
            <person name="Wang J."/>
        </authorList>
    </citation>
    <scope>NUCLEOTIDE SEQUENCE</scope>
    <source>
        <tissue evidence="2">Leaf</tissue>
    </source>
</reference>
<protein>
    <submittedName>
        <fullName evidence="2">Uncharacterized protein</fullName>
    </submittedName>
</protein>
<accession>A0A9E7JM09</accession>
<dbReference type="AlphaFoldDB" id="A0A9E7JM09"/>